<keyword evidence="4" id="KW-1185">Reference proteome</keyword>
<dbReference type="InterPro" id="IPR057081">
    <property type="entry name" value="PH_N"/>
</dbReference>
<protein>
    <submittedName>
        <fullName evidence="3">Uncharacterized protein</fullName>
    </submittedName>
</protein>
<comment type="caution">
    <text evidence="3">The sequence shown here is derived from an EMBL/GenBank/DDBJ whole genome shotgun (WGS) entry which is preliminary data.</text>
</comment>
<evidence type="ECO:0000313" key="4">
    <source>
        <dbReference type="Proteomes" id="UP001600888"/>
    </source>
</evidence>
<accession>A0ABR4EPY1</accession>
<organism evidence="3 4">
    <name type="scientific">Diaporthe vaccinii</name>
    <dbReference type="NCBI Taxonomy" id="105482"/>
    <lineage>
        <taxon>Eukaryota</taxon>
        <taxon>Fungi</taxon>
        <taxon>Dikarya</taxon>
        <taxon>Ascomycota</taxon>
        <taxon>Pezizomycotina</taxon>
        <taxon>Sordariomycetes</taxon>
        <taxon>Sordariomycetidae</taxon>
        <taxon>Diaporthales</taxon>
        <taxon>Diaporthaceae</taxon>
        <taxon>Diaporthe</taxon>
        <taxon>Diaporthe eres species complex</taxon>
    </lineage>
</organism>
<gene>
    <name evidence="3" type="ORF">FJTKL_08888</name>
</gene>
<name>A0ABR4EPY1_9PEZI</name>
<feature type="domain" description="PH" evidence="2">
    <location>
        <begin position="433"/>
        <end position="496"/>
    </location>
</feature>
<dbReference type="EMBL" id="JBAWTH010000036">
    <property type="protein sequence ID" value="KAL2284510.1"/>
    <property type="molecule type" value="Genomic_DNA"/>
</dbReference>
<evidence type="ECO:0000259" key="1">
    <source>
        <dbReference type="Pfam" id="PF23074"/>
    </source>
</evidence>
<feature type="domain" description="PH" evidence="1">
    <location>
        <begin position="233"/>
        <end position="348"/>
    </location>
</feature>
<proteinExistence type="predicted"/>
<evidence type="ECO:0000259" key="2">
    <source>
        <dbReference type="Pfam" id="PF23076"/>
    </source>
</evidence>
<dbReference type="Pfam" id="PF23076">
    <property type="entry name" value="PH_FT_C"/>
    <property type="match status" value="2"/>
</dbReference>
<dbReference type="EMBL" id="JBAWTH010000036">
    <property type="protein sequence ID" value="KAL2284514.1"/>
    <property type="molecule type" value="Genomic_DNA"/>
</dbReference>
<reference evidence="3 4" key="1">
    <citation type="submission" date="2024-03" db="EMBL/GenBank/DDBJ databases">
        <title>A high-quality draft genome sequence of Diaporthe vaccinii, a causative agent of upright dieback and viscid rot disease in cranberry plants.</title>
        <authorList>
            <person name="Sarrasin M."/>
            <person name="Lang B.F."/>
            <person name="Burger G."/>
        </authorList>
    </citation>
    <scope>NUCLEOTIDE SEQUENCE [LARGE SCALE GENOMIC DNA]</scope>
    <source>
        <strain evidence="3 4">IS7</strain>
    </source>
</reference>
<sequence length="508" mass="57790">MDWDFLVGAPMPPQSQLLHGCFLEADRADRVAQGLDALRVALAHSLHGSMILVIEEIWQSGRILRELADRGHVHVSRVPVVANHLNVVLPCLSKSLRDIAGYYDDKTVTRELRWRKMFHEMKKEADMELLQRFQLYNAFLSLLVILLARERAQDRVQLDLLRARIMALRERQGLPAPTQSPATELAVVPLAREKPHWAEAVFTAPPSSHTDMRESLRSQARGPFVPAVGGARLPDAAKVLVRRSFDGDRVGLTAMIILNAANGGPYFVLRVYAGGAQCFSYRGIHEICVQQVGNSLRLKRWSHSIQGPKLWAVLSFVTWEELVLFHCTFIALKARNNLTVSMDPREYKFPNEKRLFQAQIIDDDYQHSLIVYEDTRTQGMRLHAAVWDGELRACPVWTAFGRFRDPFVHSSSSTETTCRRNQAHRSVLTPDPVTHQSASSRWLTRKSKHCVWINEIKLYVFCDKYKEANMRRNKVGAFEIRFVSDEAAGRFKEVFYPAPASEPPGDGE</sequence>
<dbReference type="Pfam" id="PF23074">
    <property type="entry name" value="PH_FT_N"/>
    <property type="match status" value="1"/>
</dbReference>
<feature type="domain" description="PH" evidence="2">
    <location>
        <begin position="354"/>
        <end position="426"/>
    </location>
</feature>
<dbReference type="InterPro" id="IPR057082">
    <property type="entry name" value="PH_C"/>
</dbReference>
<dbReference type="Proteomes" id="UP001600888">
    <property type="component" value="Unassembled WGS sequence"/>
</dbReference>
<evidence type="ECO:0000313" key="3">
    <source>
        <dbReference type="EMBL" id="KAL2284510.1"/>
    </source>
</evidence>